<dbReference type="OrthoDB" id="296386at2759"/>
<dbReference type="PANTHER" id="PTHR12308">
    <property type="entry name" value="ANOCTAMIN"/>
    <property type="match status" value="1"/>
</dbReference>
<evidence type="ECO:0000313" key="7">
    <source>
        <dbReference type="Proteomes" id="UP000193144"/>
    </source>
</evidence>
<evidence type="ECO:0000256" key="3">
    <source>
        <dbReference type="ARBA" id="ARBA00022989"/>
    </source>
</evidence>
<dbReference type="Proteomes" id="UP000193144">
    <property type="component" value="Unassembled WGS sequence"/>
</dbReference>
<comment type="subcellular location">
    <subcellularLocation>
        <location evidence="1">Membrane</location>
        <topology evidence="1">Multi-pass membrane protein</topology>
    </subcellularLocation>
</comment>
<keyword evidence="7" id="KW-1185">Reference proteome</keyword>
<evidence type="ECO:0000256" key="2">
    <source>
        <dbReference type="ARBA" id="ARBA00022692"/>
    </source>
</evidence>
<dbReference type="GO" id="GO:0016020">
    <property type="term" value="C:membrane"/>
    <property type="evidence" value="ECO:0007669"/>
    <property type="project" value="UniProtKB-SubCell"/>
</dbReference>
<keyword evidence="2" id="KW-0812">Transmembrane</keyword>
<dbReference type="AlphaFoldDB" id="A0A1Y1YZ81"/>
<keyword evidence="4" id="KW-0472">Membrane</keyword>
<dbReference type="STRING" id="1231657.A0A1Y1YZ81"/>
<comment type="caution">
    <text evidence="6">The sequence shown here is derived from an EMBL/GenBank/DDBJ whole genome shotgun (WGS) entry which is preliminary data.</text>
</comment>
<dbReference type="Pfam" id="PF04547">
    <property type="entry name" value="Anoctamin"/>
    <property type="match status" value="1"/>
</dbReference>
<dbReference type="PANTHER" id="PTHR12308:SF73">
    <property type="entry name" value="ANOCTAMIN"/>
    <property type="match status" value="1"/>
</dbReference>
<proteinExistence type="predicted"/>
<evidence type="ECO:0000313" key="6">
    <source>
        <dbReference type="EMBL" id="ORY03331.1"/>
    </source>
</evidence>
<evidence type="ECO:0000256" key="1">
    <source>
        <dbReference type="ARBA" id="ARBA00004141"/>
    </source>
</evidence>
<evidence type="ECO:0000256" key="4">
    <source>
        <dbReference type="ARBA" id="ARBA00023136"/>
    </source>
</evidence>
<reference evidence="6 7" key="1">
    <citation type="submission" date="2016-07" db="EMBL/GenBank/DDBJ databases">
        <title>Pervasive Adenine N6-methylation of Active Genes in Fungi.</title>
        <authorList>
            <consortium name="DOE Joint Genome Institute"/>
            <person name="Mondo S.J."/>
            <person name="Dannebaum R.O."/>
            <person name="Kuo R.C."/>
            <person name="Labutti K."/>
            <person name="Haridas S."/>
            <person name="Kuo A."/>
            <person name="Salamov A."/>
            <person name="Ahrendt S.R."/>
            <person name="Lipzen A."/>
            <person name="Sullivan W."/>
            <person name="Andreopoulos W.B."/>
            <person name="Clum A."/>
            <person name="Lindquist E."/>
            <person name="Daum C."/>
            <person name="Ramamoorthy G.K."/>
            <person name="Gryganskyi A."/>
            <person name="Culley D."/>
            <person name="Magnuson J.K."/>
            <person name="James T.Y."/>
            <person name="O'Malley M.A."/>
            <person name="Stajich J.E."/>
            <person name="Spatafora J.W."/>
            <person name="Visel A."/>
            <person name="Grigoriev I.V."/>
        </authorList>
    </citation>
    <scope>NUCLEOTIDE SEQUENCE [LARGE SCALE GENOMIC DNA]</scope>
    <source>
        <strain evidence="6 7">CBS 115471</strain>
    </source>
</reference>
<protein>
    <submittedName>
        <fullName evidence="6">Calcium-activated chloride channel-domain-containing protein</fullName>
    </submittedName>
</protein>
<dbReference type="InterPro" id="IPR007632">
    <property type="entry name" value="Anoctamin"/>
</dbReference>
<evidence type="ECO:0000259" key="5">
    <source>
        <dbReference type="Pfam" id="PF04547"/>
    </source>
</evidence>
<sequence>MDLLIRWNVKGVDGLKVSRPNYFYNTKFVDATGVLIAIVFTIEIPISEAAPRLILGHTRRFCNFLEEIASGLTEYENHRTHLLRDVTDPEGLRPELYHELPSNSPHGICTVLHSTFGGFIGYSISGFEVDPNRLRNEVIALTVTGQISNLAEELIYPYLKTQFRAFYREYRASQSRYSLSQSVIADDPSEKKFLKQTRTQATLEPYNVHEDISQMVIQFGYLALFSPICVEHQRPAPVRSDGIGPWTNSLEALTWLGSITTATIVHLCGSTTPGYKSGLSSCCYLLVTVFIFEHVVLVLRAGVRYVLRKIGSHHIRLERSERYAERKKYLDELGKSSVRTGHLEVEERERRKSVRVNGMDLFWTRQAEEGKSAEAGVGLILRLKEEEQDSGRKVD</sequence>
<organism evidence="6 7">
    <name type="scientific">Clohesyomyces aquaticus</name>
    <dbReference type="NCBI Taxonomy" id="1231657"/>
    <lineage>
        <taxon>Eukaryota</taxon>
        <taxon>Fungi</taxon>
        <taxon>Dikarya</taxon>
        <taxon>Ascomycota</taxon>
        <taxon>Pezizomycotina</taxon>
        <taxon>Dothideomycetes</taxon>
        <taxon>Pleosporomycetidae</taxon>
        <taxon>Pleosporales</taxon>
        <taxon>Lindgomycetaceae</taxon>
        <taxon>Clohesyomyces</taxon>
    </lineage>
</organism>
<name>A0A1Y1YZ81_9PLEO</name>
<keyword evidence="3" id="KW-1133">Transmembrane helix</keyword>
<dbReference type="GO" id="GO:0005254">
    <property type="term" value="F:chloride channel activity"/>
    <property type="evidence" value="ECO:0007669"/>
    <property type="project" value="TreeGrafter"/>
</dbReference>
<feature type="domain" description="Anoctamin transmembrane" evidence="5">
    <location>
        <begin position="125"/>
        <end position="228"/>
    </location>
</feature>
<dbReference type="EMBL" id="MCFA01000148">
    <property type="protein sequence ID" value="ORY03331.1"/>
    <property type="molecule type" value="Genomic_DNA"/>
</dbReference>
<dbReference type="GO" id="GO:0032541">
    <property type="term" value="C:cortical endoplasmic reticulum"/>
    <property type="evidence" value="ECO:0007669"/>
    <property type="project" value="TreeGrafter"/>
</dbReference>
<accession>A0A1Y1YZ81</accession>
<dbReference type="InterPro" id="IPR049452">
    <property type="entry name" value="Anoctamin_TM"/>
</dbReference>
<gene>
    <name evidence="6" type="ORF">BCR34DRAFT_635104</name>
</gene>